<keyword evidence="2" id="KW-0274">FAD</keyword>
<evidence type="ECO:0000256" key="1">
    <source>
        <dbReference type="ARBA" id="ARBA00022630"/>
    </source>
</evidence>
<dbReference type="AlphaFoldDB" id="A0A3P8M2F5"/>
<keyword evidence="4" id="KW-0560">Oxidoreductase</keyword>
<dbReference type="PANTHER" id="PTHR11748">
    <property type="entry name" value="D-LACTATE DEHYDROGENASE"/>
    <property type="match status" value="1"/>
</dbReference>
<sequence length="489" mass="54403">MDSEQRKHALALIQQALPDLDWTLQATKVKRLSRDFHWFSPVLKQQLEDKQADAVVRPRNEEELILLVKACVQHQLPLILRGGATGNYGQLVPLEGGMLVDMTGLNQICELGDGVVRAQAGIRLAEIEAFTRPAGWELRCMPSTYRLASLGGLYGGGFGGIGSINYGPLGAPGNVLSVKVMTMEAEPRILQIPAPQALLLHHAYGSNGIILEVELALAPLHRWIERLDVFDDFTDALNYANAFARSPGLVKRQLALLAAPIPSYFSHLNGRYQANQHAVISVIAQESEGFCAGLLQKYRGYSAVRQTADEAREANASLMEYCWNHTTLHALKIDSSLTYLQTAFNYTNYHQQIIDMAALFGDEVISHIEFLRDSDGNITASGLQLVRYSTEERLNEIMVTFRDNDVKINNPHVYQIEDGKQGEIKPEVVSVKKCLDPNGLLNPGKLRGWEVRNTLILDNDPLLLPGQIKITIPSPLIKNRDSNRLRITR</sequence>
<name>A0A3P8M2F5_RAOTE</name>
<evidence type="ECO:0000256" key="2">
    <source>
        <dbReference type="ARBA" id="ARBA00022827"/>
    </source>
</evidence>
<dbReference type="PROSITE" id="PS51387">
    <property type="entry name" value="FAD_PCMH"/>
    <property type="match status" value="1"/>
</dbReference>
<dbReference type="EC" id="1.-.-.-" evidence="4"/>
<dbReference type="InterPro" id="IPR006094">
    <property type="entry name" value="Oxid_FAD_bind_N"/>
</dbReference>
<dbReference type="GO" id="GO:1903457">
    <property type="term" value="P:lactate catabolic process"/>
    <property type="evidence" value="ECO:0007669"/>
    <property type="project" value="TreeGrafter"/>
</dbReference>
<evidence type="ECO:0000259" key="3">
    <source>
        <dbReference type="PROSITE" id="PS51387"/>
    </source>
</evidence>
<evidence type="ECO:0000313" key="4">
    <source>
        <dbReference type="EMBL" id="VDR26053.1"/>
    </source>
</evidence>
<dbReference type="GO" id="GO:0008720">
    <property type="term" value="F:D-lactate dehydrogenase (NAD+) activity"/>
    <property type="evidence" value="ECO:0007669"/>
    <property type="project" value="TreeGrafter"/>
</dbReference>
<feature type="domain" description="FAD-binding PCMH-type" evidence="3">
    <location>
        <begin position="48"/>
        <end position="220"/>
    </location>
</feature>
<reference evidence="4 5" key="1">
    <citation type="submission" date="2018-12" db="EMBL/GenBank/DDBJ databases">
        <authorList>
            <consortium name="Pathogen Informatics"/>
        </authorList>
    </citation>
    <scope>NUCLEOTIDE SEQUENCE [LARGE SCALE GENOMIC DNA]</scope>
    <source>
        <strain evidence="4 5">NCTC13098</strain>
    </source>
</reference>
<gene>
    <name evidence="4" type="ORF">NCTC13098_02390</name>
</gene>
<dbReference type="Gene3D" id="3.30.465.10">
    <property type="match status" value="1"/>
</dbReference>
<dbReference type="KEGG" id="rtg:NCTC13098_02390"/>
<dbReference type="GO" id="GO:0071949">
    <property type="term" value="F:FAD binding"/>
    <property type="evidence" value="ECO:0007669"/>
    <property type="project" value="InterPro"/>
</dbReference>
<accession>A0A3P8M2F5</accession>
<dbReference type="GO" id="GO:0004458">
    <property type="term" value="F:D-lactate dehydrogenase (cytochrome) activity"/>
    <property type="evidence" value="ECO:0007669"/>
    <property type="project" value="TreeGrafter"/>
</dbReference>
<protein>
    <submittedName>
        <fullName evidence="4">Uncharacterized FAD-linked oxidoreductase Rv2280</fullName>
        <ecNumber evidence="4">1.-.-.-</ecNumber>
    </submittedName>
</protein>
<dbReference type="InterPro" id="IPR016166">
    <property type="entry name" value="FAD-bd_PCMH"/>
</dbReference>
<dbReference type="InterPro" id="IPR016164">
    <property type="entry name" value="FAD-linked_Oxase-like_C"/>
</dbReference>
<dbReference type="SUPFAM" id="SSF56176">
    <property type="entry name" value="FAD-binding/transporter-associated domain-like"/>
    <property type="match status" value="1"/>
</dbReference>
<dbReference type="Pfam" id="PF01565">
    <property type="entry name" value="FAD_binding_4"/>
    <property type="match status" value="1"/>
</dbReference>
<evidence type="ECO:0000313" key="5">
    <source>
        <dbReference type="Proteomes" id="UP000274346"/>
    </source>
</evidence>
<dbReference type="EMBL" id="LR131271">
    <property type="protein sequence ID" value="VDR26053.1"/>
    <property type="molecule type" value="Genomic_DNA"/>
</dbReference>
<dbReference type="Proteomes" id="UP000274346">
    <property type="component" value="Chromosome"/>
</dbReference>
<dbReference type="PANTHER" id="PTHR11748:SF119">
    <property type="entry name" value="D-2-HYDROXYGLUTARATE DEHYDROGENASE"/>
    <property type="match status" value="1"/>
</dbReference>
<dbReference type="InterPro" id="IPR036318">
    <property type="entry name" value="FAD-bd_PCMH-like_sf"/>
</dbReference>
<organism evidence="4 5">
    <name type="scientific">Raoultella terrigena</name>
    <name type="common">Klebsiella terrigena</name>
    <dbReference type="NCBI Taxonomy" id="577"/>
    <lineage>
        <taxon>Bacteria</taxon>
        <taxon>Pseudomonadati</taxon>
        <taxon>Pseudomonadota</taxon>
        <taxon>Gammaproteobacteria</taxon>
        <taxon>Enterobacterales</taxon>
        <taxon>Enterobacteriaceae</taxon>
        <taxon>Klebsiella/Raoultella group</taxon>
        <taxon>Raoultella</taxon>
    </lineage>
</organism>
<dbReference type="InterPro" id="IPR016169">
    <property type="entry name" value="FAD-bd_PCMH_sub2"/>
</dbReference>
<proteinExistence type="predicted"/>
<dbReference type="SUPFAM" id="SSF55103">
    <property type="entry name" value="FAD-linked oxidases, C-terminal domain"/>
    <property type="match status" value="1"/>
</dbReference>
<keyword evidence="1" id="KW-0285">Flavoprotein</keyword>